<dbReference type="GO" id="GO:0008270">
    <property type="term" value="F:zinc ion binding"/>
    <property type="evidence" value="ECO:0007669"/>
    <property type="project" value="InterPro"/>
</dbReference>
<accession>A0A0C2SS76</accession>
<name>A0A0C2SS76_AMAMK</name>
<evidence type="ECO:0000259" key="2">
    <source>
        <dbReference type="PROSITE" id="PS50048"/>
    </source>
</evidence>
<reference evidence="3 4" key="1">
    <citation type="submission" date="2014-04" db="EMBL/GenBank/DDBJ databases">
        <title>Evolutionary Origins and Diversification of the Mycorrhizal Mutualists.</title>
        <authorList>
            <consortium name="DOE Joint Genome Institute"/>
            <consortium name="Mycorrhizal Genomics Consortium"/>
            <person name="Kohler A."/>
            <person name="Kuo A."/>
            <person name="Nagy L.G."/>
            <person name="Floudas D."/>
            <person name="Copeland A."/>
            <person name="Barry K.W."/>
            <person name="Cichocki N."/>
            <person name="Veneault-Fourrey C."/>
            <person name="LaButti K."/>
            <person name="Lindquist E.A."/>
            <person name="Lipzen A."/>
            <person name="Lundell T."/>
            <person name="Morin E."/>
            <person name="Murat C."/>
            <person name="Riley R."/>
            <person name="Ohm R."/>
            <person name="Sun H."/>
            <person name="Tunlid A."/>
            <person name="Henrissat B."/>
            <person name="Grigoriev I.V."/>
            <person name="Hibbett D.S."/>
            <person name="Martin F."/>
        </authorList>
    </citation>
    <scope>NUCLEOTIDE SEQUENCE [LARGE SCALE GENOMIC DNA]</scope>
    <source>
        <strain evidence="3 4">Koide BX008</strain>
    </source>
</reference>
<evidence type="ECO:0000256" key="1">
    <source>
        <dbReference type="SAM" id="MobiDB-lite"/>
    </source>
</evidence>
<evidence type="ECO:0000313" key="3">
    <source>
        <dbReference type="EMBL" id="KIL66170.1"/>
    </source>
</evidence>
<feature type="compositionally biased region" description="Polar residues" evidence="1">
    <location>
        <begin position="102"/>
        <end position="122"/>
    </location>
</feature>
<feature type="region of interest" description="Disordered" evidence="1">
    <location>
        <begin position="95"/>
        <end position="175"/>
    </location>
</feature>
<feature type="domain" description="Zn(2)-C6 fungal-type" evidence="2">
    <location>
        <begin position="182"/>
        <end position="217"/>
    </location>
</feature>
<dbReference type="Gene3D" id="4.10.240.10">
    <property type="entry name" value="Zn(2)-C6 fungal-type DNA-binding domain"/>
    <property type="match status" value="1"/>
</dbReference>
<dbReference type="InterPro" id="IPR036864">
    <property type="entry name" value="Zn2-C6_fun-type_DNA-bd_sf"/>
</dbReference>
<dbReference type="GO" id="GO:0000981">
    <property type="term" value="F:DNA-binding transcription factor activity, RNA polymerase II-specific"/>
    <property type="evidence" value="ECO:0007669"/>
    <property type="project" value="InterPro"/>
</dbReference>
<protein>
    <recommendedName>
        <fullName evidence="2">Zn(2)-C6 fungal-type domain-containing protein</fullName>
    </recommendedName>
</protein>
<dbReference type="Proteomes" id="UP000054549">
    <property type="component" value="Unassembled WGS sequence"/>
</dbReference>
<evidence type="ECO:0000313" key="4">
    <source>
        <dbReference type="Proteomes" id="UP000054549"/>
    </source>
</evidence>
<proteinExistence type="predicted"/>
<dbReference type="OrthoDB" id="39175at2759"/>
<dbReference type="AlphaFoldDB" id="A0A0C2SS76"/>
<feature type="compositionally biased region" description="Polar residues" evidence="1">
    <location>
        <begin position="129"/>
        <end position="145"/>
    </location>
</feature>
<dbReference type="SMART" id="SM00066">
    <property type="entry name" value="GAL4"/>
    <property type="match status" value="1"/>
</dbReference>
<dbReference type="CDD" id="cd00067">
    <property type="entry name" value="GAL4"/>
    <property type="match status" value="1"/>
</dbReference>
<dbReference type="InParanoid" id="A0A0C2SS76"/>
<dbReference type="HOGENOM" id="CLU_1170405_0_0_1"/>
<dbReference type="Pfam" id="PF00172">
    <property type="entry name" value="Zn_clus"/>
    <property type="match status" value="1"/>
</dbReference>
<organism evidence="3 4">
    <name type="scientific">Amanita muscaria (strain Koide BX008)</name>
    <dbReference type="NCBI Taxonomy" id="946122"/>
    <lineage>
        <taxon>Eukaryota</taxon>
        <taxon>Fungi</taxon>
        <taxon>Dikarya</taxon>
        <taxon>Basidiomycota</taxon>
        <taxon>Agaricomycotina</taxon>
        <taxon>Agaricomycetes</taxon>
        <taxon>Agaricomycetidae</taxon>
        <taxon>Agaricales</taxon>
        <taxon>Pluteineae</taxon>
        <taxon>Amanitaceae</taxon>
        <taxon>Amanita</taxon>
    </lineage>
</organism>
<dbReference type="PROSITE" id="PS00463">
    <property type="entry name" value="ZN2_CY6_FUNGAL_1"/>
    <property type="match status" value="1"/>
</dbReference>
<dbReference type="SUPFAM" id="SSF57701">
    <property type="entry name" value="Zn2/Cys6 DNA-binding domain"/>
    <property type="match status" value="1"/>
</dbReference>
<dbReference type="EMBL" id="KN818237">
    <property type="protein sequence ID" value="KIL66170.1"/>
    <property type="molecule type" value="Genomic_DNA"/>
</dbReference>
<dbReference type="InterPro" id="IPR001138">
    <property type="entry name" value="Zn2Cys6_DnaBD"/>
</dbReference>
<keyword evidence="4" id="KW-1185">Reference proteome</keyword>
<sequence length="237" mass="25824">MSSSTKPVASFADTLREQDEIFYTVFPQALSGNCTRDPDSFDFASIQDDDKPQFQQSYKGCLVHAPQLLFSQLSPSQSWFGGHLNPHHISGSWTFPTHGDAKSSNSPLSSYATTTPGTSQHSGKPPKSGFSTGIKTDPVDSQMTVRNKHISKGLPDEQLQGAKRPSRSKSSKHNGDRKPILACLFCRGRKIACGPPATGTGEKTCRQCQRRSLTCVYPSGSRRGMRKKKGGFNVPNS</sequence>
<gene>
    <name evidence="3" type="ORF">M378DRAFT_401669</name>
</gene>
<dbReference type="PROSITE" id="PS50048">
    <property type="entry name" value="ZN2_CY6_FUNGAL_2"/>
    <property type="match status" value="1"/>
</dbReference>
<dbReference type="STRING" id="946122.A0A0C2SS76"/>